<gene>
    <name evidence="1" type="ORF">B0A75_04600</name>
</gene>
<accession>A0A226I5W4</accession>
<organism evidence="1 2">
    <name type="scientific">Flavobacterium oncorhynchi</name>
    <dbReference type="NCBI Taxonomy" id="728056"/>
    <lineage>
        <taxon>Bacteria</taxon>
        <taxon>Pseudomonadati</taxon>
        <taxon>Bacteroidota</taxon>
        <taxon>Flavobacteriia</taxon>
        <taxon>Flavobacteriales</taxon>
        <taxon>Flavobacteriaceae</taxon>
        <taxon>Flavobacterium</taxon>
    </lineage>
</organism>
<dbReference type="RefSeq" id="WP_089053117.1">
    <property type="nucleotide sequence ID" value="NZ_MUHA01000006.1"/>
</dbReference>
<dbReference type="EMBL" id="MUHA01000006">
    <property type="protein sequence ID" value="OXB01725.1"/>
    <property type="molecule type" value="Genomic_DNA"/>
</dbReference>
<reference evidence="1 2" key="1">
    <citation type="submission" date="2016-11" db="EMBL/GenBank/DDBJ databases">
        <title>Whole genomes of Flavobacteriaceae.</title>
        <authorList>
            <person name="Stine C."/>
            <person name="Li C."/>
            <person name="Tadesse D."/>
        </authorList>
    </citation>
    <scope>NUCLEOTIDE SEQUENCE [LARGE SCALE GENOMIC DNA]</scope>
    <source>
        <strain evidence="1 2">CCUG 59446</strain>
    </source>
</reference>
<evidence type="ECO:0000313" key="2">
    <source>
        <dbReference type="Proteomes" id="UP000198336"/>
    </source>
</evidence>
<evidence type="ECO:0000313" key="1">
    <source>
        <dbReference type="EMBL" id="OXB01725.1"/>
    </source>
</evidence>
<dbReference type="AlphaFoldDB" id="A0A226I5W4"/>
<proteinExistence type="predicted"/>
<keyword evidence="2" id="KW-1185">Reference proteome</keyword>
<dbReference type="Proteomes" id="UP000198336">
    <property type="component" value="Unassembled WGS sequence"/>
</dbReference>
<sequence>MLLWELNPKKRNTNNKVTLYSDNEIEAGDVIISNPADTNVSTYTVTEVLEKRPAKLKGKTHYTVLTSWCFNGLPFFKGLNLEGTSKSFQKQINGL</sequence>
<name>A0A226I5W4_9FLAO</name>
<protein>
    <submittedName>
        <fullName evidence="1">Uncharacterized protein</fullName>
    </submittedName>
</protein>
<comment type="caution">
    <text evidence="1">The sequence shown here is derived from an EMBL/GenBank/DDBJ whole genome shotgun (WGS) entry which is preliminary data.</text>
</comment>